<accession>A0AB38XQN1</accession>
<organism evidence="8 9">
    <name type="scientific">Winkia neuii subsp. anitrata</name>
    <dbReference type="NCBI Taxonomy" id="29318"/>
    <lineage>
        <taxon>Bacteria</taxon>
        <taxon>Bacillati</taxon>
        <taxon>Actinomycetota</taxon>
        <taxon>Actinomycetes</taxon>
        <taxon>Actinomycetales</taxon>
        <taxon>Actinomycetaceae</taxon>
        <taxon>Winkia</taxon>
    </lineage>
</organism>
<feature type="domain" description="Formyl transferase N-terminal" evidence="7">
    <location>
        <begin position="3"/>
        <end position="174"/>
    </location>
</feature>
<dbReference type="GO" id="GO:0006189">
    <property type="term" value="P:'de novo' IMP biosynthetic process"/>
    <property type="evidence" value="ECO:0007669"/>
    <property type="project" value="UniProtKB-UniRule"/>
</dbReference>
<evidence type="ECO:0000256" key="1">
    <source>
        <dbReference type="ARBA" id="ARBA00005054"/>
    </source>
</evidence>
<dbReference type="HAMAP" id="MF_01930">
    <property type="entry name" value="PurN"/>
    <property type="match status" value="1"/>
</dbReference>
<dbReference type="InterPro" id="IPR036477">
    <property type="entry name" value="Formyl_transf_N_sf"/>
</dbReference>
<reference evidence="8" key="1">
    <citation type="submission" date="2023-01" db="EMBL/GenBank/DDBJ databases">
        <title>Comparative Genomic Analysis of the Clinically-Derived Winkia Strain NY0527 Provides Evidence into the Taxonomic Reassignment of Winkia neuii and Characterizes Their Virulence Traits.</title>
        <authorList>
            <person name="Cai X."/>
            <person name="Peng Y."/>
            <person name="Li M."/>
            <person name="Qiu Y."/>
            <person name="Wang Y."/>
            <person name="Xu L."/>
            <person name="Hou Q."/>
        </authorList>
    </citation>
    <scope>NUCLEOTIDE SEQUENCE</scope>
    <source>
        <strain evidence="8">NY0527</strain>
    </source>
</reference>
<dbReference type="PANTHER" id="PTHR43369">
    <property type="entry name" value="PHOSPHORIBOSYLGLYCINAMIDE FORMYLTRANSFERASE"/>
    <property type="match status" value="1"/>
</dbReference>
<feature type="binding site" evidence="6">
    <location>
        <begin position="82"/>
        <end position="85"/>
    </location>
    <ligand>
        <name>(6R)-10-formyltetrahydrofolate</name>
        <dbReference type="ChEBI" id="CHEBI:195366"/>
    </ligand>
</feature>
<dbReference type="EC" id="2.1.2.2" evidence="6"/>
<dbReference type="InterPro" id="IPR004607">
    <property type="entry name" value="GART"/>
</dbReference>
<evidence type="ECO:0000256" key="6">
    <source>
        <dbReference type="HAMAP-Rule" id="MF_01930"/>
    </source>
</evidence>
<comment type="catalytic activity">
    <reaction evidence="5 6">
        <text>N(1)-(5-phospho-beta-D-ribosyl)glycinamide + (6R)-10-formyltetrahydrofolate = N(2)-formyl-N(1)-(5-phospho-beta-D-ribosyl)glycinamide + (6S)-5,6,7,8-tetrahydrofolate + H(+)</text>
        <dbReference type="Rhea" id="RHEA:15053"/>
        <dbReference type="ChEBI" id="CHEBI:15378"/>
        <dbReference type="ChEBI" id="CHEBI:57453"/>
        <dbReference type="ChEBI" id="CHEBI:143788"/>
        <dbReference type="ChEBI" id="CHEBI:147286"/>
        <dbReference type="ChEBI" id="CHEBI:195366"/>
        <dbReference type="EC" id="2.1.2.2"/>
    </reaction>
</comment>
<dbReference type="EMBL" id="CP116394">
    <property type="protein sequence ID" value="WCE46544.1"/>
    <property type="molecule type" value="Genomic_DNA"/>
</dbReference>
<dbReference type="InterPro" id="IPR002376">
    <property type="entry name" value="Formyl_transf_N"/>
</dbReference>
<dbReference type="GO" id="GO:0004644">
    <property type="term" value="F:phosphoribosylglycinamide formyltransferase activity"/>
    <property type="evidence" value="ECO:0007669"/>
    <property type="project" value="UniProtKB-UniRule"/>
</dbReference>
<dbReference type="GO" id="GO:0005829">
    <property type="term" value="C:cytosol"/>
    <property type="evidence" value="ECO:0007669"/>
    <property type="project" value="TreeGrafter"/>
</dbReference>
<keyword evidence="3 6" id="KW-0658">Purine biosynthesis</keyword>
<dbReference type="NCBIfam" id="TIGR00639">
    <property type="entry name" value="PurN"/>
    <property type="match status" value="1"/>
</dbReference>
<keyword evidence="2 6" id="KW-0808">Transferase</keyword>
<dbReference type="PROSITE" id="PS00373">
    <property type="entry name" value="GART"/>
    <property type="match status" value="1"/>
</dbReference>
<evidence type="ECO:0000313" key="9">
    <source>
        <dbReference type="Proteomes" id="UP001211044"/>
    </source>
</evidence>
<dbReference type="Gene3D" id="3.40.50.170">
    <property type="entry name" value="Formyl transferase, N-terminal domain"/>
    <property type="match status" value="1"/>
</dbReference>
<evidence type="ECO:0000259" key="7">
    <source>
        <dbReference type="Pfam" id="PF00551"/>
    </source>
</evidence>
<comment type="function">
    <text evidence="6">Catalyzes the transfer of a formyl group from 10-formyltetrahydrofolate to 5-phospho-ribosyl-glycinamide (GAR), producing 5-phospho-ribosyl-N-formylglycinamide (FGAR) and tetrahydrofolate.</text>
</comment>
<name>A0AB38XQN1_9ACTO</name>
<feature type="binding site" evidence="6">
    <location>
        <begin position="12"/>
        <end position="14"/>
    </location>
    <ligand>
        <name>N(1)-(5-phospho-beta-D-ribosyl)glycinamide</name>
        <dbReference type="ChEBI" id="CHEBI:143788"/>
    </ligand>
</feature>
<evidence type="ECO:0000313" key="8">
    <source>
        <dbReference type="EMBL" id="WCE46544.1"/>
    </source>
</evidence>
<dbReference type="InterPro" id="IPR001555">
    <property type="entry name" value="GART_AS"/>
</dbReference>
<sequence>MTRIVVLISGTGSNLKALVQAYGEQIVGVVADRDAPGLRWAKGIATAQVNPADYSSREEWDRALTDAVAQFEPDLIVCAGFMRLVGQTFLAAFAGKVINTHPALLPSFPGMHGVRDALDYGVKITGATIFYVDAGVDTGRIIAQVAVPVRDDDSEETLTARLKEAETAQLVRVVGELSSRV</sequence>
<feature type="binding site" evidence="6">
    <location>
        <position position="99"/>
    </location>
    <ligand>
        <name>(6R)-10-formyltetrahydrofolate</name>
        <dbReference type="ChEBI" id="CHEBI:195366"/>
    </ligand>
</feature>
<feature type="binding site" evidence="6">
    <location>
        <position position="57"/>
    </location>
    <ligand>
        <name>(6R)-10-formyltetrahydrofolate</name>
        <dbReference type="ChEBI" id="CHEBI:195366"/>
    </ligand>
</feature>
<comment type="similarity">
    <text evidence="4 6">Belongs to the GART family.</text>
</comment>
<proteinExistence type="inferred from homology"/>
<dbReference type="PANTHER" id="PTHR43369:SF2">
    <property type="entry name" value="PHOSPHORIBOSYLGLYCINAMIDE FORMYLTRANSFERASE"/>
    <property type="match status" value="1"/>
</dbReference>
<feature type="active site" description="Proton donor" evidence="6">
    <location>
        <position position="101"/>
    </location>
</feature>
<dbReference type="AlphaFoldDB" id="A0AB38XQN1"/>
<dbReference type="CDD" id="cd08645">
    <property type="entry name" value="FMT_core_GART"/>
    <property type="match status" value="1"/>
</dbReference>
<protein>
    <recommendedName>
        <fullName evidence="6">Phosphoribosylglycinamide formyltransferase</fullName>
        <ecNumber evidence="6">2.1.2.2</ecNumber>
    </recommendedName>
    <alternativeName>
        <fullName evidence="6">5'-phosphoribosylglycinamide transformylase</fullName>
    </alternativeName>
    <alternativeName>
        <fullName evidence="6">GAR transformylase</fullName>
        <shortName evidence="6">GART</shortName>
    </alternativeName>
</protein>
<dbReference type="Proteomes" id="UP001211044">
    <property type="component" value="Chromosome"/>
</dbReference>
<evidence type="ECO:0000256" key="4">
    <source>
        <dbReference type="ARBA" id="ARBA00038440"/>
    </source>
</evidence>
<evidence type="ECO:0000256" key="2">
    <source>
        <dbReference type="ARBA" id="ARBA00022679"/>
    </source>
</evidence>
<dbReference type="KEGG" id="wne:PIG85_02560"/>
<dbReference type="SUPFAM" id="SSF53328">
    <property type="entry name" value="Formyltransferase"/>
    <property type="match status" value="1"/>
</dbReference>
<gene>
    <name evidence="6 8" type="primary">purN</name>
    <name evidence="8" type="ORF">PIG85_02560</name>
</gene>
<evidence type="ECO:0000256" key="3">
    <source>
        <dbReference type="ARBA" id="ARBA00022755"/>
    </source>
</evidence>
<feature type="site" description="Raises pKa of active site His" evidence="6">
    <location>
        <position position="137"/>
    </location>
</feature>
<dbReference type="Pfam" id="PF00551">
    <property type="entry name" value="Formyl_trans_N"/>
    <property type="match status" value="1"/>
</dbReference>
<evidence type="ECO:0000256" key="5">
    <source>
        <dbReference type="ARBA" id="ARBA00047664"/>
    </source>
</evidence>
<comment type="pathway">
    <text evidence="1 6">Purine metabolism; IMP biosynthesis via de novo pathway; N(2)-formyl-N(1)-(5-phospho-D-ribosyl)glycinamide from N(1)-(5-phospho-D-ribosyl)glycinamide (10-formyl THF route): step 1/1.</text>
</comment>
<dbReference type="RefSeq" id="WP_004805592.1">
    <property type="nucleotide sequence ID" value="NZ_CP116394.1"/>
</dbReference>